<evidence type="ECO:0000256" key="1">
    <source>
        <dbReference type="ARBA" id="ARBA00022574"/>
    </source>
</evidence>
<evidence type="ECO:0000313" key="6">
    <source>
        <dbReference type="EMBL" id="KAB0347294.1"/>
    </source>
</evidence>
<accession>A0A5N3VDY3</accession>
<name>A0A5N3VDY3_MUNMU</name>
<evidence type="ECO:0000313" key="7">
    <source>
        <dbReference type="Proteomes" id="UP000326458"/>
    </source>
</evidence>
<proteinExistence type="inferred from homology"/>
<evidence type="ECO:0000256" key="3">
    <source>
        <dbReference type="ARBA" id="ARBA00038243"/>
    </source>
</evidence>
<dbReference type="AlphaFoldDB" id="A0A5N3VDY3"/>
<evidence type="ECO:0000256" key="5">
    <source>
        <dbReference type="ARBA" id="ARBA00041552"/>
    </source>
</evidence>
<dbReference type="EMBL" id="VCEA01000002">
    <property type="protein sequence ID" value="KAB0347294.1"/>
    <property type="molecule type" value="Genomic_DNA"/>
</dbReference>
<reference evidence="6 7" key="1">
    <citation type="submission" date="2019-06" db="EMBL/GenBank/DDBJ databases">
        <title>Discovery of a novel chromosome fission-fusion reversal in muntjac.</title>
        <authorList>
            <person name="Mudd A.B."/>
            <person name="Bredeson J.V."/>
            <person name="Baum R."/>
            <person name="Hockemeyer D."/>
            <person name="Rokhsar D.S."/>
        </authorList>
    </citation>
    <scope>NUCLEOTIDE SEQUENCE [LARGE SCALE GENOMIC DNA]</scope>
    <source>
        <strain evidence="6">UTSW_UCB_Mm</strain>
        <tissue evidence="6">Fibroblast cell line</tissue>
    </source>
</reference>
<dbReference type="PANTHER" id="PTHR44090">
    <property type="entry name" value="WD REPEAT-CONTAINING PROTEIN 61"/>
    <property type="match status" value="1"/>
</dbReference>
<protein>
    <recommendedName>
        <fullName evidence="4">Superkiller complex protein 8</fullName>
    </recommendedName>
    <alternativeName>
        <fullName evidence="5">WD repeat-containing protein 61</fullName>
    </alternativeName>
</protein>
<keyword evidence="1" id="KW-0853">WD repeat</keyword>
<keyword evidence="2" id="KW-0677">Repeat</keyword>
<dbReference type="Gene3D" id="2.130.10.10">
    <property type="entry name" value="YVTN repeat-like/Quinoprotein amine dehydrogenase"/>
    <property type="match status" value="2"/>
</dbReference>
<dbReference type="InterPro" id="IPR015943">
    <property type="entry name" value="WD40/YVTN_repeat-like_dom_sf"/>
</dbReference>
<dbReference type="SUPFAM" id="SSF50998">
    <property type="entry name" value="Quinoprotein alcohol dehydrogenase-like"/>
    <property type="match status" value="1"/>
</dbReference>
<comment type="caution">
    <text evidence="6">The sequence shown here is derived from an EMBL/GenBank/DDBJ whole genome shotgun (WGS) entry which is preliminary data.</text>
</comment>
<dbReference type="SMART" id="SM00320">
    <property type="entry name" value="WD40"/>
    <property type="match status" value="4"/>
</dbReference>
<feature type="non-terminal residue" evidence="6">
    <location>
        <position position="1"/>
    </location>
</feature>
<evidence type="ECO:0000256" key="4">
    <source>
        <dbReference type="ARBA" id="ARBA00039561"/>
    </source>
</evidence>
<keyword evidence="7" id="KW-1185">Reference proteome</keyword>
<dbReference type="InterPro" id="IPR011047">
    <property type="entry name" value="Quinoprotein_ADH-like_sf"/>
</dbReference>
<dbReference type="PANTHER" id="PTHR44090:SF1">
    <property type="entry name" value="SUPERKILLER COMPLEX PROTEIN 8"/>
    <property type="match status" value="1"/>
</dbReference>
<dbReference type="Pfam" id="PF00400">
    <property type="entry name" value="WD40"/>
    <property type="match status" value="1"/>
</dbReference>
<organism evidence="6 7">
    <name type="scientific">Muntiacus muntjak</name>
    <name type="common">Barking deer</name>
    <name type="synonym">Indian muntjac</name>
    <dbReference type="NCBI Taxonomy" id="9888"/>
    <lineage>
        <taxon>Eukaryota</taxon>
        <taxon>Metazoa</taxon>
        <taxon>Chordata</taxon>
        <taxon>Craniata</taxon>
        <taxon>Vertebrata</taxon>
        <taxon>Euteleostomi</taxon>
        <taxon>Mammalia</taxon>
        <taxon>Eutheria</taxon>
        <taxon>Laurasiatheria</taxon>
        <taxon>Artiodactyla</taxon>
        <taxon>Ruminantia</taxon>
        <taxon>Pecora</taxon>
        <taxon>Cervidae</taxon>
        <taxon>Muntiacinae</taxon>
        <taxon>Muntiacus</taxon>
    </lineage>
</organism>
<dbReference type="InterPro" id="IPR051510">
    <property type="entry name" value="SKI8"/>
</dbReference>
<dbReference type="GO" id="GO:0016593">
    <property type="term" value="C:Cdc73/Paf1 complex"/>
    <property type="evidence" value="ECO:0007669"/>
    <property type="project" value="TreeGrafter"/>
</dbReference>
<comment type="similarity">
    <text evidence="3">Belongs to the SKI8 family.</text>
</comment>
<dbReference type="InterPro" id="IPR001680">
    <property type="entry name" value="WD40_rpt"/>
</dbReference>
<sequence>NQYSVLFRQEHTHDDAIWSVWKWCDKKLDLQWNLECHQPSVLSVDFSHTLPIAATHSLDAHILWQLEKSKQIKSVDAGPVDAWTLAFSPDSQYLGKEFIRKKEYSLDTRGKFILSIAYCPDGKFLASRAIGGIISIFDITTGKLLHMPEGHGMPIRSLTFSWIHRSFVKVWDDGMRTCVHTFFDHQDQVWGVKYNGNGSKIVSVRETTRKFTSMIV</sequence>
<evidence type="ECO:0000256" key="2">
    <source>
        <dbReference type="ARBA" id="ARBA00022737"/>
    </source>
</evidence>
<dbReference type="Proteomes" id="UP000326458">
    <property type="component" value="Unassembled WGS sequence"/>
</dbReference>
<gene>
    <name evidence="6" type="ORF">FD754_012151</name>
</gene>